<dbReference type="GO" id="GO:0000290">
    <property type="term" value="P:deadenylation-dependent decapping of nuclear-transcribed mRNA"/>
    <property type="evidence" value="ECO:0007669"/>
    <property type="project" value="InterPro"/>
</dbReference>
<gene>
    <name evidence="5" type="ORF">THAOC_05863</name>
</gene>
<evidence type="ECO:0000256" key="4">
    <source>
        <dbReference type="ARBA" id="ARBA00022664"/>
    </source>
</evidence>
<dbReference type="GO" id="GO:0006397">
    <property type="term" value="P:mRNA processing"/>
    <property type="evidence" value="ECO:0007669"/>
    <property type="project" value="UniProtKB-KW"/>
</dbReference>
<comment type="caution">
    <text evidence="5">The sequence shown here is derived from an EMBL/GenBank/DDBJ whole genome shotgun (WGS) entry which is preliminary data.</text>
</comment>
<dbReference type="GO" id="GO:0000932">
    <property type="term" value="C:P-body"/>
    <property type="evidence" value="ECO:0007669"/>
    <property type="project" value="TreeGrafter"/>
</dbReference>
<dbReference type="AlphaFoldDB" id="K0T1R6"/>
<dbReference type="OrthoDB" id="440673at2759"/>
<dbReference type="GO" id="GO:0031087">
    <property type="term" value="P:deadenylation-independent decapping of nuclear-transcribed mRNA"/>
    <property type="evidence" value="ECO:0007669"/>
    <property type="project" value="TreeGrafter"/>
</dbReference>
<dbReference type="GO" id="GO:0003729">
    <property type="term" value="F:mRNA binding"/>
    <property type="evidence" value="ECO:0007669"/>
    <property type="project" value="TreeGrafter"/>
</dbReference>
<dbReference type="OMA" id="HVVLYEF"/>
<dbReference type="InterPro" id="IPR011993">
    <property type="entry name" value="PH-like_dom_sf"/>
</dbReference>
<name>K0T1R6_THAOC</name>
<protein>
    <recommendedName>
        <fullName evidence="7">WH1 domain-containing protein</fullName>
    </recommendedName>
</protein>
<evidence type="ECO:0000256" key="2">
    <source>
        <dbReference type="ARBA" id="ARBA00008778"/>
    </source>
</evidence>
<evidence type="ECO:0000313" key="5">
    <source>
        <dbReference type="EMBL" id="EJK72593.1"/>
    </source>
</evidence>
<dbReference type="SUPFAM" id="SSF50729">
    <property type="entry name" value="PH domain-like"/>
    <property type="match status" value="1"/>
</dbReference>
<dbReference type="EMBL" id="AGNL01005611">
    <property type="protein sequence ID" value="EJK72593.1"/>
    <property type="molecule type" value="Genomic_DNA"/>
</dbReference>
<sequence length="258" mass="28976">MAATVNSEARRKANLRVLQRLDSGIVDLAITASHVVLYEFNNGKSNWEKKNVEGSLFVTKRSESPRFKLIVLNRSSTENLEVPISSSFQLQNRDPYMIFKDTSKTDSSGVVEEKIRGIWFHDGDERDKIASYLDNVVKSLIQIDEMEKNRQQARTTDHGGNVSGQVAKDAGAALLSTLTQGMSVGDCAQSIQPASTPADSPSIHQNLVLDKKSLQLSLLSLMQDERFIDLIHAQYIKVVQSRSARQNRQQEQHQQHRK</sequence>
<keyword evidence="3" id="KW-0963">Cytoplasm</keyword>
<keyword evidence="6" id="KW-1185">Reference proteome</keyword>
<evidence type="ECO:0000256" key="3">
    <source>
        <dbReference type="ARBA" id="ARBA00022490"/>
    </source>
</evidence>
<proteinExistence type="inferred from homology"/>
<keyword evidence="4" id="KW-0507">mRNA processing</keyword>
<dbReference type="Proteomes" id="UP000266841">
    <property type="component" value="Unassembled WGS sequence"/>
</dbReference>
<comment type="similarity">
    <text evidence="2">Belongs to the DCP1 family.</text>
</comment>
<dbReference type="PANTHER" id="PTHR16290">
    <property type="entry name" value="TRANSCRIPTION FACTOR SMIF DECAPPING ENZYME DCP1"/>
    <property type="match status" value="1"/>
</dbReference>
<evidence type="ECO:0000256" key="1">
    <source>
        <dbReference type="ARBA" id="ARBA00004496"/>
    </source>
</evidence>
<evidence type="ECO:0000313" key="6">
    <source>
        <dbReference type="Proteomes" id="UP000266841"/>
    </source>
</evidence>
<comment type="subcellular location">
    <subcellularLocation>
        <location evidence="1">Cytoplasm</location>
    </subcellularLocation>
</comment>
<reference evidence="5 6" key="1">
    <citation type="journal article" date="2012" name="Genome Biol.">
        <title>Genome and low-iron response of an oceanic diatom adapted to chronic iron limitation.</title>
        <authorList>
            <person name="Lommer M."/>
            <person name="Specht M."/>
            <person name="Roy A.S."/>
            <person name="Kraemer L."/>
            <person name="Andreson R."/>
            <person name="Gutowska M.A."/>
            <person name="Wolf J."/>
            <person name="Bergner S.V."/>
            <person name="Schilhabel M.B."/>
            <person name="Klostermeier U.C."/>
            <person name="Beiko R.G."/>
            <person name="Rosenstiel P."/>
            <person name="Hippler M."/>
            <person name="Laroche J."/>
        </authorList>
    </citation>
    <scope>NUCLEOTIDE SEQUENCE [LARGE SCALE GENOMIC DNA]</scope>
    <source>
        <strain evidence="5 6">CCMP1005</strain>
    </source>
</reference>
<dbReference type="PANTHER" id="PTHR16290:SF0">
    <property type="entry name" value="DECAPPING PROTEIN 1, ISOFORM A"/>
    <property type="match status" value="1"/>
</dbReference>
<dbReference type="eggNOG" id="KOG2868">
    <property type="taxonomic scope" value="Eukaryota"/>
</dbReference>
<dbReference type="Gene3D" id="2.30.29.30">
    <property type="entry name" value="Pleckstrin-homology domain (PH domain)/Phosphotyrosine-binding domain (PTB)"/>
    <property type="match status" value="1"/>
</dbReference>
<dbReference type="GO" id="GO:0008047">
    <property type="term" value="F:enzyme activator activity"/>
    <property type="evidence" value="ECO:0007669"/>
    <property type="project" value="InterPro"/>
</dbReference>
<dbReference type="InterPro" id="IPR010334">
    <property type="entry name" value="Dcp1"/>
</dbReference>
<dbReference type="CDD" id="cd09804">
    <property type="entry name" value="Dcp1"/>
    <property type="match status" value="1"/>
</dbReference>
<organism evidence="5 6">
    <name type="scientific">Thalassiosira oceanica</name>
    <name type="common">Marine diatom</name>
    <dbReference type="NCBI Taxonomy" id="159749"/>
    <lineage>
        <taxon>Eukaryota</taxon>
        <taxon>Sar</taxon>
        <taxon>Stramenopiles</taxon>
        <taxon>Ochrophyta</taxon>
        <taxon>Bacillariophyta</taxon>
        <taxon>Coscinodiscophyceae</taxon>
        <taxon>Thalassiosirophycidae</taxon>
        <taxon>Thalassiosirales</taxon>
        <taxon>Thalassiosiraceae</taxon>
        <taxon>Thalassiosira</taxon>
    </lineage>
</organism>
<dbReference type="Pfam" id="PF06058">
    <property type="entry name" value="DCP1"/>
    <property type="match status" value="1"/>
</dbReference>
<evidence type="ECO:0008006" key="7">
    <source>
        <dbReference type="Google" id="ProtNLM"/>
    </source>
</evidence>
<accession>K0T1R6</accession>